<keyword evidence="3" id="KW-0804">Transcription</keyword>
<dbReference type="Gene3D" id="3.40.190.290">
    <property type="match status" value="1"/>
</dbReference>
<protein>
    <recommendedName>
        <fullName evidence="4">LysR substrate-binding domain-containing protein</fullName>
    </recommendedName>
</protein>
<gene>
    <name evidence="5" type="ORF">FYJ33_08825</name>
</gene>
<evidence type="ECO:0000259" key="4">
    <source>
        <dbReference type="Pfam" id="PF03466"/>
    </source>
</evidence>
<evidence type="ECO:0000256" key="3">
    <source>
        <dbReference type="ARBA" id="ARBA00023163"/>
    </source>
</evidence>
<dbReference type="PANTHER" id="PTHR30126:SF39">
    <property type="entry name" value="HTH-TYPE TRANSCRIPTIONAL REGULATOR CYSL"/>
    <property type="match status" value="1"/>
</dbReference>
<feature type="domain" description="LysR substrate-binding" evidence="4">
    <location>
        <begin position="16"/>
        <end position="188"/>
    </location>
</feature>
<reference evidence="5 6" key="1">
    <citation type="submission" date="2019-08" db="EMBL/GenBank/DDBJ databases">
        <title>In-depth cultivation of the pig gut microbiome towards novel bacterial diversity and tailored functional studies.</title>
        <authorList>
            <person name="Wylensek D."/>
            <person name="Hitch T.C.A."/>
            <person name="Clavel T."/>
        </authorList>
    </citation>
    <scope>NUCLEOTIDE SEQUENCE [LARGE SCALE GENOMIC DNA]</scope>
    <source>
        <strain evidence="5 6">WCA-383-APC-5B</strain>
    </source>
</reference>
<dbReference type="InterPro" id="IPR005119">
    <property type="entry name" value="LysR_subst-bd"/>
</dbReference>
<dbReference type="Proteomes" id="UP000460287">
    <property type="component" value="Unassembled WGS sequence"/>
</dbReference>
<keyword evidence="2" id="KW-0805">Transcription regulation</keyword>
<dbReference type="EMBL" id="VULX01000011">
    <property type="protein sequence ID" value="MSR91509.1"/>
    <property type="molecule type" value="Genomic_DNA"/>
</dbReference>
<dbReference type="RefSeq" id="WP_154531400.1">
    <property type="nucleotide sequence ID" value="NZ_VULX01000011.1"/>
</dbReference>
<dbReference type="GO" id="GO:0000976">
    <property type="term" value="F:transcription cis-regulatory region binding"/>
    <property type="evidence" value="ECO:0007669"/>
    <property type="project" value="TreeGrafter"/>
</dbReference>
<dbReference type="GO" id="GO:0006355">
    <property type="term" value="P:regulation of DNA-templated transcription"/>
    <property type="evidence" value="ECO:0007669"/>
    <property type="project" value="TreeGrafter"/>
</dbReference>
<dbReference type="Pfam" id="PF03466">
    <property type="entry name" value="LysR_substrate"/>
    <property type="match status" value="1"/>
</dbReference>
<dbReference type="AlphaFoldDB" id="A0A7X2MYP3"/>
<evidence type="ECO:0000256" key="1">
    <source>
        <dbReference type="ARBA" id="ARBA00009437"/>
    </source>
</evidence>
<evidence type="ECO:0000256" key="2">
    <source>
        <dbReference type="ARBA" id="ARBA00023015"/>
    </source>
</evidence>
<evidence type="ECO:0000313" key="6">
    <source>
        <dbReference type="Proteomes" id="UP000460287"/>
    </source>
</evidence>
<dbReference type="SUPFAM" id="SSF53850">
    <property type="entry name" value="Periplasmic binding protein-like II"/>
    <property type="match status" value="1"/>
</dbReference>
<comment type="similarity">
    <text evidence="1">Belongs to the LysR transcriptional regulatory family.</text>
</comment>
<evidence type="ECO:0000313" key="5">
    <source>
        <dbReference type="EMBL" id="MSR91509.1"/>
    </source>
</evidence>
<keyword evidence="6" id="KW-1185">Reference proteome</keyword>
<proteinExistence type="inferred from homology"/>
<organism evidence="5 6">
    <name type="scientific">Inconstantimicrobium porci</name>
    <dbReference type="NCBI Taxonomy" id="2652291"/>
    <lineage>
        <taxon>Bacteria</taxon>
        <taxon>Bacillati</taxon>
        <taxon>Bacillota</taxon>
        <taxon>Clostridia</taxon>
        <taxon>Eubacteriales</taxon>
        <taxon>Clostridiaceae</taxon>
        <taxon>Inconstantimicrobium</taxon>
    </lineage>
</organism>
<comment type="caution">
    <text evidence="5">The sequence shown here is derived from an EMBL/GenBank/DDBJ whole genome shotgun (WGS) entry which is preliminary data.</text>
</comment>
<sequence length="197" mass="22350">MNYTALFKMKSPETFKDTLHIGVVHSLYDDHVQDMIVDYMEKNKDIAIKVTIEHSENLIPLIQDNQLDIAFTYLSTKSPKLICEPFAKDEIILVTGADNSLAKQSVTNEELKSLPLLASGILTESFDNWLHSIIPENYMYPLDINIISNVVPFLEANLGFSFMIKSSVEKYIKEGSLIEVSLAESTVPEWMKLLQSF</sequence>
<accession>A0A7X2MYP3</accession>
<name>A0A7X2MYP3_9CLOT</name>
<dbReference type="PANTHER" id="PTHR30126">
    <property type="entry name" value="HTH-TYPE TRANSCRIPTIONAL REGULATOR"/>
    <property type="match status" value="1"/>
</dbReference>